<dbReference type="GO" id="GO:0005730">
    <property type="term" value="C:nucleolus"/>
    <property type="evidence" value="ECO:0007669"/>
    <property type="project" value="UniProtKB-SubCell"/>
</dbReference>
<feature type="region of interest" description="Disordered" evidence="6">
    <location>
        <begin position="1"/>
        <end position="150"/>
    </location>
</feature>
<dbReference type="PANTHER" id="PTHR14428:SF5">
    <property type="entry name" value="NUCLEOLAR COMPLEX PROTEIN 3 HOMOLOG"/>
    <property type="match status" value="1"/>
</dbReference>
<dbReference type="GO" id="GO:0006270">
    <property type="term" value="P:DNA replication initiation"/>
    <property type="evidence" value="ECO:0007669"/>
    <property type="project" value="TreeGrafter"/>
</dbReference>
<feature type="domain" description="Nucleolar complex-associated protein 3 N-terminal" evidence="8">
    <location>
        <begin position="158"/>
        <end position="249"/>
    </location>
</feature>
<evidence type="ECO:0000256" key="2">
    <source>
        <dbReference type="ARBA" id="ARBA00007797"/>
    </source>
</evidence>
<evidence type="ECO:0000256" key="4">
    <source>
        <dbReference type="ARBA" id="ARBA00023242"/>
    </source>
</evidence>
<sequence>MSRARDLNALKLEKDKRMPKRPRGRQAKDLEKREKAKRRVDEGLLGSKWNALEDEEAEVYQSDSEQEQDYELRPRKFRVPDDDELQERLPVKTADGKIQRVMTKKTQAETKSEDEDEDGSDSDQGESDAGEEEEGSDGYESEDEATKAMSEEERLIAAKERVAEIAYQLAEDPEENLKLLREVKETIQRTKLFKIKQMYILALVPIFKNLIPGYRIRPLTETEQKEKVSKDVRKVRDFEQGLLFHYKEYVDLLREFTRKGRNTEPGSIRFILATSAISAVCEMLSAVPYFNFQTELIEAVVERLTSKRRDDAFDKCIVTIETIFQQDEEGQISFLVVRLLSKMVKARRYKVQPSVVNSLLHLRLLSELAAKADLERVEKPEEPKIKKKDRQKLSKKERKARKERKAIEAEMMRAETAVSAEERERLQGETLKLVFALYFNILRERSKDLMSPALEGLAKFAHLINADLFGDLLEVLRELIQERQQRYVDGHYEFKESTTREALLCVVTAFALLSGQAGESMNLDLSFFINHFYSSLYALALNADIEYSHRTLRLDDPLEPTEHSHKHKVDISTEMEMVVRAFEAIFFKQRSMIGRMRILAFAKRLATCMLQMPQKSTFASLKILDKMISKFHSKLSAAFTTDDRIANGVYHMEVDDPEQSNPEAATMWEVFLLKKHFDPTVQKGAKSILKAAST</sequence>
<dbReference type="Pfam" id="PF03914">
    <property type="entry name" value="CBF"/>
    <property type="match status" value="1"/>
</dbReference>
<feature type="compositionally biased region" description="Acidic residues" evidence="6">
    <location>
        <begin position="52"/>
        <end position="69"/>
    </location>
</feature>
<feature type="compositionally biased region" description="Basic and acidic residues" evidence="6">
    <location>
        <begin position="70"/>
        <end position="98"/>
    </location>
</feature>
<comment type="similarity">
    <text evidence="2 5">Belongs to the CBF/MAK21 family.</text>
</comment>
<dbReference type="InterPro" id="IPR016903">
    <property type="entry name" value="Nucleolar_cplx-assoc_3"/>
</dbReference>
<feature type="compositionally biased region" description="Basic and acidic residues" evidence="6">
    <location>
        <begin position="1"/>
        <end position="16"/>
    </location>
</feature>
<reference evidence="9" key="2">
    <citation type="submission" date="2014-06" db="EMBL/GenBank/DDBJ databases">
        <title>The complete genome of Blastobotrys (Arxula) adeninivorans LS3 - a yeast of biotechnological interest.</title>
        <authorList>
            <person name="Kunze G."/>
            <person name="Gaillardin C."/>
            <person name="Czernicka M."/>
            <person name="Durrens P."/>
            <person name="Martin T."/>
            <person name="Boer E."/>
            <person name="Gabaldon T."/>
            <person name="Cruz J."/>
            <person name="Talla E."/>
            <person name="Marck C."/>
            <person name="Goffeau A."/>
            <person name="Barbe V."/>
            <person name="Baret P."/>
            <person name="Baronian K."/>
            <person name="Beier S."/>
            <person name="Bleykasten C."/>
            <person name="Bode R."/>
            <person name="Casaregola S."/>
            <person name="Despons L."/>
            <person name="Fairhead C."/>
            <person name="Giersberg M."/>
            <person name="Gierski P."/>
            <person name="Hahnel U."/>
            <person name="Hartmann A."/>
            <person name="Jankowska D."/>
            <person name="Jubin C."/>
            <person name="Jung P."/>
            <person name="Lafontaine I."/>
            <person name="Leh-Louis V."/>
            <person name="Lemaire M."/>
            <person name="Marcet-Houben M."/>
            <person name="Mascher M."/>
            <person name="Morel G."/>
            <person name="Richard G.-F."/>
            <person name="Riechen J."/>
            <person name="Sacerdot C."/>
            <person name="Sarkar A."/>
            <person name="Savel G."/>
            <person name="Schacherer J."/>
            <person name="Sherman D."/>
            <person name="Straub M.-L."/>
            <person name="Stein N."/>
            <person name="Thierry A."/>
            <person name="Trautwein-Schult A."/>
            <person name="Westhof E."/>
            <person name="Worch S."/>
            <person name="Dujon B."/>
            <person name="Souciet J.-L."/>
            <person name="Wincker P."/>
            <person name="Scholz U."/>
            <person name="Neuveglise N."/>
        </authorList>
    </citation>
    <scope>NUCLEOTIDE SEQUENCE</scope>
    <source>
        <strain evidence="9">LS3</strain>
    </source>
</reference>
<feature type="region of interest" description="Disordered" evidence="6">
    <location>
        <begin position="379"/>
        <end position="405"/>
    </location>
</feature>
<comment type="function">
    <text evidence="5">Required for synthesis of 60S ribosomal subunits and the transport of pre-ribosomes from the nucleoplasm to the cytoplasm.</text>
</comment>
<evidence type="ECO:0000256" key="1">
    <source>
        <dbReference type="ARBA" id="ARBA00004604"/>
    </source>
</evidence>
<gene>
    <name evidence="9" type="ORF">GNLVRS02_ARAD1D27126g</name>
</gene>
<dbReference type="EMBL" id="HG937694">
    <property type="protein sequence ID" value="CDP38107.1"/>
    <property type="molecule type" value="Genomic_DNA"/>
</dbReference>
<protein>
    <recommendedName>
        <fullName evidence="5">Nucleolar complex-associated protein 3</fullName>
    </recommendedName>
</protein>
<reference evidence="9" key="1">
    <citation type="submission" date="2014-02" db="EMBL/GenBank/DDBJ databases">
        <authorList>
            <person name="Genoscope - CEA"/>
        </authorList>
    </citation>
    <scope>NUCLEOTIDE SEQUENCE</scope>
    <source>
        <strain evidence="9">LS3</strain>
    </source>
</reference>
<evidence type="ECO:0000259" key="7">
    <source>
        <dbReference type="Pfam" id="PF03914"/>
    </source>
</evidence>
<evidence type="ECO:0000256" key="5">
    <source>
        <dbReference type="PIRNR" id="PIRNR028977"/>
    </source>
</evidence>
<keyword evidence="4" id="KW-0539">Nucleus</keyword>
<dbReference type="GO" id="GO:0003682">
    <property type="term" value="F:chromatin binding"/>
    <property type="evidence" value="ECO:0007669"/>
    <property type="project" value="TreeGrafter"/>
</dbReference>
<proteinExistence type="inferred from homology"/>
<evidence type="ECO:0000256" key="3">
    <source>
        <dbReference type="ARBA" id="ARBA00023054"/>
    </source>
</evidence>
<feature type="compositionally biased region" description="Basic and acidic residues" evidence="6">
    <location>
        <begin position="26"/>
        <end position="42"/>
    </location>
</feature>
<dbReference type="InterPro" id="IPR005612">
    <property type="entry name" value="CCAAT-binding_factor"/>
</dbReference>
<name>A0A060TGZ9_BLAAD</name>
<organism evidence="9">
    <name type="scientific">Blastobotrys adeninivorans</name>
    <name type="common">Yeast</name>
    <name type="synonym">Arxula adeninivorans</name>
    <dbReference type="NCBI Taxonomy" id="409370"/>
    <lineage>
        <taxon>Eukaryota</taxon>
        <taxon>Fungi</taxon>
        <taxon>Dikarya</taxon>
        <taxon>Ascomycota</taxon>
        <taxon>Saccharomycotina</taxon>
        <taxon>Dipodascomycetes</taxon>
        <taxon>Dipodascales</taxon>
        <taxon>Trichomonascaceae</taxon>
        <taxon>Blastobotrys</taxon>
    </lineage>
</organism>
<evidence type="ECO:0000259" key="8">
    <source>
        <dbReference type="Pfam" id="PF07540"/>
    </source>
</evidence>
<dbReference type="PANTHER" id="PTHR14428">
    <property type="entry name" value="NUCLEOLAR COMPLEX PROTEIN 3"/>
    <property type="match status" value="1"/>
</dbReference>
<dbReference type="PIRSF" id="PIRSF028977">
    <property type="entry name" value="Nucleolar_complex_p3"/>
    <property type="match status" value="1"/>
</dbReference>
<comment type="subcellular location">
    <subcellularLocation>
        <location evidence="1 5">Nucleus</location>
        <location evidence="1 5">Nucleolus</location>
    </subcellularLocation>
</comment>
<evidence type="ECO:0000256" key="6">
    <source>
        <dbReference type="SAM" id="MobiDB-lite"/>
    </source>
</evidence>
<keyword evidence="3" id="KW-0175">Coiled coil</keyword>
<accession>A0A060TGZ9</accession>
<feature type="compositionally biased region" description="Acidic residues" evidence="6">
    <location>
        <begin position="112"/>
        <end position="143"/>
    </location>
</feature>
<dbReference type="InterPro" id="IPR016024">
    <property type="entry name" value="ARM-type_fold"/>
</dbReference>
<evidence type="ECO:0000313" key="9">
    <source>
        <dbReference type="EMBL" id="CDP38107.1"/>
    </source>
</evidence>
<dbReference type="PhylomeDB" id="A0A060TGZ9"/>
<dbReference type="Pfam" id="PF07540">
    <property type="entry name" value="NOC3p"/>
    <property type="match status" value="1"/>
</dbReference>
<dbReference type="SUPFAM" id="SSF48371">
    <property type="entry name" value="ARM repeat"/>
    <property type="match status" value="1"/>
</dbReference>
<dbReference type="InterPro" id="IPR011501">
    <property type="entry name" value="Noc3_N"/>
</dbReference>
<feature type="domain" description="CCAAT-binding factor" evidence="7">
    <location>
        <begin position="502"/>
        <end position="685"/>
    </location>
</feature>
<dbReference type="GO" id="GO:0042254">
    <property type="term" value="P:ribosome biogenesis"/>
    <property type="evidence" value="ECO:0007669"/>
    <property type="project" value="UniProtKB-KW"/>
</dbReference>
<dbReference type="AlphaFoldDB" id="A0A060TGZ9"/>
<feature type="compositionally biased region" description="Basic residues" evidence="6">
    <location>
        <begin position="385"/>
        <end position="404"/>
    </location>
</feature>
<keyword evidence="5" id="KW-0690">Ribosome biogenesis</keyword>